<proteinExistence type="predicted"/>
<accession>A0AAD9KPQ1</accession>
<protein>
    <submittedName>
        <fullName evidence="1">Uncharacterized protein</fullName>
    </submittedName>
</protein>
<keyword evidence="4" id="KW-1185">Reference proteome</keyword>
<sequence>MDDLAYLASRHFQSQRAMIKADIELHERFAFQRCDRLLDAIYVPFIFMEWRLKEFYNKPETTDWMLVNRLIDRLVQRGYEVFSASVLTPLDIAAWDTWPMDVVWKQKDANF</sequence>
<organism evidence="1 4">
    <name type="scientific">Ridgeia piscesae</name>
    <name type="common">Tubeworm</name>
    <dbReference type="NCBI Taxonomy" id="27915"/>
    <lineage>
        <taxon>Eukaryota</taxon>
        <taxon>Metazoa</taxon>
        <taxon>Spiralia</taxon>
        <taxon>Lophotrochozoa</taxon>
        <taxon>Annelida</taxon>
        <taxon>Polychaeta</taxon>
        <taxon>Sedentaria</taxon>
        <taxon>Canalipalpata</taxon>
        <taxon>Sabellida</taxon>
        <taxon>Siboglinidae</taxon>
        <taxon>Ridgeia</taxon>
    </lineage>
</organism>
<evidence type="ECO:0000313" key="1">
    <source>
        <dbReference type="EMBL" id="KAK2175212.1"/>
    </source>
</evidence>
<dbReference type="AlphaFoldDB" id="A0AAD9KPQ1"/>
<comment type="caution">
    <text evidence="1">The sequence shown here is derived from an EMBL/GenBank/DDBJ whole genome shotgun (WGS) entry which is preliminary data.</text>
</comment>
<evidence type="ECO:0000313" key="3">
    <source>
        <dbReference type="EMBL" id="KAK2175214.1"/>
    </source>
</evidence>
<dbReference type="EMBL" id="JAODUO010000743">
    <property type="protein sequence ID" value="KAK2175212.1"/>
    <property type="molecule type" value="Genomic_DNA"/>
</dbReference>
<name>A0AAD9KPQ1_RIDPI</name>
<evidence type="ECO:0000313" key="2">
    <source>
        <dbReference type="EMBL" id="KAK2175213.1"/>
    </source>
</evidence>
<dbReference type="EMBL" id="JAODUO010000743">
    <property type="protein sequence ID" value="KAK2175214.1"/>
    <property type="molecule type" value="Genomic_DNA"/>
</dbReference>
<evidence type="ECO:0000313" key="4">
    <source>
        <dbReference type="Proteomes" id="UP001209878"/>
    </source>
</evidence>
<reference evidence="1" key="1">
    <citation type="journal article" date="2023" name="Mol. Biol. Evol.">
        <title>Third-Generation Sequencing Reveals the Adaptive Role of the Epigenome in Three Deep-Sea Polychaetes.</title>
        <authorList>
            <person name="Perez M."/>
            <person name="Aroh O."/>
            <person name="Sun Y."/>
            <person name="Lan Y."/>
            <person name="Juniper S.K."/>
            <person name="Young C.R."/>
            <person name="Angers B."/>
            <person name="Qian P.Y."/>
        </authorList>
    </citation>
    <scope>NUCLEOTIDE SEQUENCE</scope>
    <source>
        <strain evidence="1">R07B-5</strain>
    </source>
</reference>
<gene>
    <name evidence="2" type="ORF">NP493_743g02000</name>
    <name evidence="3" type="ORF">NP493_743g02001</name>
    <name evidence="1" type="ORF">NP493_743g02002</name>
</gene>
<dbReference type="EMBL" id="JAODUO010000743">
    <property type="protein sequence ID" value="KAK2175213.1"/>
    <property type="molecule type" value="Genomic_DNA"/>
</dbReference>
<dbReference type="Proteomes" id="UP001209878">
    <property type="component" value="Unassembled WGS sequence"/>
</dbReference>